<evidence type="ECO:0000259" key="1">
    <source>
        <dbReference type="Pfam" id="PF22640"/>
    </source>
</evidence>
<dbReference type="InterPro" id="IPR054566">
    <property type="entry name" value="ManC/GMP-like_b-helix"/>
</dbReference>
<dbReference type="AlphaFoldDB" id="A0ABD5S1N4"/>
<dbReference type="Gene3D" id="3.90.550.10">
    <property type="entry name" value="Spore Coat Polysaccharide Biosynthesis Protein SpsA, Chain A"/>
    <property type="match status" value="1"/>
</dbReference>
<feature type="domain" description="MannoseP isomerase/GMP-like beta-helix" evidence="1">
    <location>
        <begin position="12"/>
        <end position="66"/>
    </location>
</feature>
<dbReference type="InterPro" id="IPR029044">
    <property type="entry name" value="Nucleotide-diphossugar_trans"/>
</dbReference>
<proteinExistence type="predicted"/>
<keyword evidence="2" id="KW-0548">Nucleotidyltransferase</keyword>
<accession>A0ABD5S1N4</accession>
<dbReference type="Proteomes" id="UP001596328">
    <property type="component" value="Unassembled WGS sequence"/>
</dbReference>
<gene>
    <name evidence="2" type="ORF">ACFQE1_14045</name>
</gene>
<organism evidence="2 3">
    <name type="scientific">Halobium palmae</name>
    <dbReference type="NCBI Taxonomy" id="1776492"/>
    <lineage>
        <taxon>Archaea</taxon>
        <taxon>Methanobacteriati</taxon>
        <taxon>Methanobacteriota</taxon>
        <taxon>Stenosarchaea group</taxon>
        <taxon>Halobacteria</taxon>
        <taxon>Halobacteriales</taxon>
        <taxon>Haloferacaceae</taxon>
        <taxon>Halobium</taxon>
    </lineage>
</organism>
<dbReference type="EMBL" id="JBHSWU010000542">
    <property type="protein sequence ID" value="MFC6725470.1"/>
    <property type="molecule type" value="Genomic_DNA"/>
</dbReference>
<dbReference type="GO" id="GO:0016779">
    <property type="term" value="F:nucleotidyltransferase activity"/>
    <property type="evidence" value="ECO:0007669"/>
    <property type="project" value="UniProtKB-KW"/>
</dbReference>
<reference evidence="2 3" key="1">
    <citation type="journal article" date="2019" name="Int. J. Syst. Evol. Microbiol.">
        <title>The Global Catalogue of Microorganisms (GCM) 10K type strain sequencing project: providing services to taxonomists for standard genome sequencing and annotation.</title>
        <authorList>
            <consortium name="The Broad Institute Genomics Platform"/>
            <consortium name="The Broad Institute Genome Sequencing Center for Infectious Disease"/>
            <person name="Wu L."/>
            <person name="Ma J."/>
        </authorList>
    </citation>
    <scope>NUCLEOTIDE SEQUENCE [LARGE SCALE GENOMIC DNA]</scope>
    <source>
        <strain evidence="2 3">NBRC 111368</strain>
    </source>
</reference>
<evidence type="ECO:0000313" key="2">
    <source>
        <dbReference type="EMBL" id="MFC6725470.1"/>
    </source>
</evidence>
<feature type="non-terminal residue" evidence="2">
    <location>
        <position position="1"/>
    </location>
</feature>
<dbReference type="SUPFAM" id="SSF159283">
    <property type="entry name" value="Guanosine diphospho-D-mannose pyrophosphorylase/mannose-6-phosphate isomerase linker domain"/>
    <property type="match status" value="1"/>
</dbReference>
<comment type="caution">
    <text evidence="2">The sequence shown here is derived from an EMBL/GenBank/DDBJ whole genome shotgun (WGS) entry which is preliminary data.</text>
</comment>
<sequence>LDRDAAGNASMGESLTVDAADNVVASDGKHVSLVGVEGLCVVAWDDRVLVVPKGEAQRVREVVAALKETGRF</sequence>
<evidence type="ECO:0000313" key="3">
    <source>
        <dbReference type="Proteomes" id="UP001596328"/>
    </source>
</evidence>
<name>A0ABD5S1N4_9EURY</name>
<protein>
    <submittedName>
        <fullName evidence="2">Mannose-1-phosphate guanylyltransferase</fullName>
    </submittedName>
</protein>
<keyword evidence="3" id="KW-1185">Reference proteome</keyword>
<keyword evidence="2" id="KW-0808">Transferase</keyword>
<dbReference type="Pfam" id="PF22640">
    <property type="entry name" value="ManC_GMP_beta-helix"/>
    <property type="match status" value="1"/>
</dbReference>